<proteinExistence type="predicted"/>
<dbReference type="KEGG" id="mey:TM49_05685"/>
<dbReference type="PANTHER" id="PTHR43792:SF1">
    <property type="entry name" value="N-ACETYLTRANSFERASE DOMAIN-CONTAINING PROTEIN"/>
    <property type="match status" value="1"/>
</dbReference>
<dbReference type="PANTHER" id="PTHR43792">
    <property type="entry name" value="GNAT FAMILY, PUTATIVE (AFU_ORTHOLOGUE AFUA_3G00765)-RELATED-RELATED"/>
    <property type="match status" value="1"/>
</dbReference>
<name>A0A0D5LNE4_MAREN</name>
<evidence type="ECO:0000313" key="2">
    <source>
        <dbReference type="EMBL" id="AJY45302.1"/>
    </source>
</evidence>
<dbReference type="PROSITE" id="PS51186">
    <property type="entry name" value="GNAT"/>
    <property type="match status" value="1"/>
</dbReference>
<accession>A0A0D5LNE4</accession>
<dbReference type="GO" id="GO:0016747">
    <property type="term" value="F:acyltransferase activity, transferring groups other than amino-acyl groups"/>
    <property type="evidence" value="ECO:0007669"/>
    <property type="project" value="InterPro"/>
</dbReference>
<protein>
    <recommendedName>
        <fullName evidence="1">N-acetyltransferase domain-containing protein</fullName>
    </recommendedName>
</protein>
<dbReference type="Gene3D" id="3.40.630.30">
    <property type="match status" value="1"/>
</dbReference>
<keyword evidence="3" id="KW-1185">Reference proteome</keyword>
<dbReference type="InterPro" id="IPR016181">
    <property type="entry name" value="Acyl_CoA_acyltransferase"/>
</dbReference>
<dbReference type="Pfam" id="PF13302">
    <property type="entry name" value="Acetyltransf_3"/>
    <property type="match status" value="1"/>
</dbReference>
<dbReference type="SUPFAM" id="SSF55729">
    <property type="entry name" value="Acyl-CoA N-acyltransferases (Nat)"/>
    <property type="match status" value="1"/>
</dbReference>
<feature type="domain" description="N-acetyltransferase" evidence="1">
    <location>
        <begin position="14"/>
        <end position="175"/>
    </location>
</feature>
<dbReference type="Proteomes" id="UP000032611">
    <property type="component" value="Chromosome"/>
</dbReference>
<dbReference type="STRING" id="1486262.TM49_05685"/>
<dbReference type="AlphaFoldDB" id="A0A0D5LNE4"/>
<gene>
    <name evidence="2" type="ORF">TM49_05685</name>
</gene>
<dbReference type="RefSeq" id="WP_045679910.1">
    <property type="nucleotide sequence ID" value="NZ_CP010803.1"/>
</dbReference>
<evidence type="ECO:0000259" key="1">
    <source>
        <dbReference type="PROSITE" id="PS51186"/>
    </source>
</evidence>
<sequence>MHPVPAAILESERLSYSVFEPGDAAMLAALHSTPEGERYLFRDGMLWSEAYAASEIAKWRETYARHGYSKFKLVRKADGAFIGRAGFGFHEDGSVAELGYTIIRSEWGQGYATEAAAALARWFLEKRIGNRFIAFAVPENGASVAVLRKIGMRETAPITVKGIICTSFEMDAADLTSLNR</sequence>
<dbReference type="InterPro" id="IPR000182">
    <property type="entry name" value="GNAT_dom"/>
</dbReference>
<dbReference type="EMBL" id="CP010803">
    <property type="protein sequence ID" value="AJY45302.1"/>
    <property type="molecule type" value="Genomic_DNA"/>
</dbReference>
<dbReference type="InterPro" id="IPR051531">
    <property type="entry name" value="N-acetyltransferase"/>
</dbReference>
<dbReference type="PATRIC" id="fig|1486262.3.peg.1165"/>
<dbReference type="HOGENOM" id="CLU_013985_3_6_5"/>
<dbReference type="OrthoDB" id="6293260at2"/>
<organism evidence="2 3">
    <name type="scientific">Martelella endophytica</name>
    <dbReference type="NCBI Taxonomy" id="1486262"/>
    <lineage>
        <taxon>Bacteria</taxon>
        <taxon>Pseudomonadati</taxon>
        <taxon>Pseudomonadota</taxon>
        <taxon>Alphaproteobacteria</taxon>
        <taxon>Hyphomicrobiales</taxon>
        <taxon>Aurantimonadaceae</taxon>
        <taxon>Martelella</taxon>
    </lineage>
</organism>
<reference evidence="2 3" key="1">
    <citation type="journal article" date="2015" name="Genome Announc.">
        <title>Complete genome sequence of Martelella endophytica YC6887, which has antifungal activity associated with a halophyte.</title>
        <authorList>
            <person name="Khan A."/>
            <person name="Khan H."/>
            <person name="Chung E.J."/>
            <person name="Hossain M.T."/>
            <person name="Chung Y.R."/>
        </authorList>
    </citation>
    <scope>NUCLEOTIDE SEQUENCE [LARGE SCALE GENOMIC DNA]</scope>
    <source>
        <strain evidence="2">YC6887</strain>
    </source>
</reference>
<evidence type="ECO:0000313" key="3">
    <source>
        <dbReference type="Proteomes" id="UP000032611"/>
    </source>
</evidence>